<organism evidence="1 2">
    <name type="scientific">Niastella vici</name>
    <dbReference type="NCBI Taxonomy" id="1703345"/>
    <lineage>
        <taxon>Bacteria</taxon>
        <taxon>Pseudomonadati</taxon>
        <taxon>Bacteroidota</taxon>
        <taxon>Chitinophagia</taxon>
        <taxon>Chitinophagales</taxon>
        <taxon>Chitinophagaceae</taxon>
        <taxon>Niastella</taxon>
    </lineage>
</organism>
<protein>
    <submittedName>
        <fullName evidence="1">Uncharacterized protein</fullName>
    </submittedName>
</protein>
<dbReference type="AlphaFoldDB" id="A0A1V9FX42"/>
<evidence type="ECO:0000313" key="2">
    <source>
        <dbReference type="Proteomes" id="UP000192796"/>
    </source>
</evidence>
<sequence length="519" mass="61043">MTYKDFNKKALNFYLSRANSAFFTFSIDHSELMFILTNDRIPLFRRLESNWTLLLKEDEGIPQYFGLIALQCYAGTRMEDDEVISERVYNARLLQVLQLEGIDVQSLYKDGNSDNPAQELIWCAAREYLLKIHGLRLKIPEPRVFSRRYVQFPISQILLNTEDLKQFTVFFAEHLIADENIPYQLFREMLLRWIPGRVTARCVRVLSDEDKREKCLEQVFNYYQRWDGNIYKKDDPNKNAQNITVKHADSKGRILLSVFDGHPEFIFDNESIDPHQVLQLKNYFYFHKGVLLFNPIPDYDDDFEDSRLLIKSDCEYYILISRSYDQNLFSYLECCCLSKTYFPSGAWLFRFKVDDHIPYCLRKYFYLINPAQLHSGIKLNRTNAFLKGFGPSIEYDRLFRVIYNSHPVIYNPETAETGKYIVRTNDYRDVIFYIEDSPKEIFITSSNKGWNLFNLSVSDAPGMEGCLIKSFPSGKIHPVREWINIQTSSSFNIKNQQSNILLRILQNAGIQKYKNKGCT</sequence>
<dbReference type="STRING" id="1703345.A3860_26730"/>
<comment type="caution">
    <text evidence="1">The sequence shown here is derived from an EMBL/GenBank/DDBJ whole genome shotgun (WGS) entry which is preliminary data.</text>
</comment>
<reference evidence="1 2" key="1">
    <citation type="submission" date="2016-03" db="EMBL/GenBank/DDBJ databases">
        <title>Niastella vici sp. nov., isolated from farmland soil.</title>
        <authorList>
            <person name="Chen L."/>
            <person name="Wang D."/>
            <person name="Yang S."/>
            <person name="Wang G."/>
        </authorList>
    </citation>
    <scope>NUCLEOTIDE SEQUENCE [LARGE SCALE GENOMIC DNA]</scope>
    <source>
        <strain evidence="1 2">DJ57</strain>
    </source>
</reference>
<evidence type="ECO:0000313" key="1">
    <source>
        <dbReference type="EMBL" id="OQP62907.1"/>
    </source>
</evidence>
<gene>
    <name evidence="1" type="ORF">A3860_26730</name>
</gene>
<dbReference type="EMBL" id="LVYD01000048">
    <property type="protein sequence ID" value="OQP62907.1"/>
    <property type="molecule type" value="Genomic_DNA"/>
</dbReference>
<accession>A0A1V9FX42</accession>
<dbReference type="RefSeq" id="WP_081148357.1">
    <property type="nucleotide sequence ID" value="NZ_LVYD01000048.1"/>
</dbReference>
<proteinExistence type="predicted"/>
<keyword evidence="2" id="KW-1185">Reference proteome</keyword>
<dbReference type="Proteomes" id="UP000192796">
    <property type="component" value="Unassembled WGS sequence"/>
</dbReference>
<name>A0A1V9FX42_9BACT</name>
<dbReference type="OrthoDB" id="1494752at2"/>